<feature type="compositionally biased region" description="Low complexity" evidence="1">
    <location>
        <begin position="181"/>
        <end position="194"/>
    </location>
</feature>
<dbReference type="EMBL" id="VOFY01000005">
    <property type="protein sequence ID" value="KAA8593146.1"/>
    <property type="molecule type" value="Genomic_DNA"/>
</dbReference>
<dbReference type="InterPro" id="IPR035914">
    <property type="entry name" value="Sperma_CUB_dom_sf"/>
</dbReference>
<evidence type="ECO:0000256" key="1">
    <source>
        <dbReference type="SAM" id="MobiDB-lite"/>
    </source>
</evidence>
<protein>
    <recommendedName>
        <fullName evidence="4">CUB domain-containing protein</fullName>
    </recommendedName>
</protein>
<feature type="non-terminal residue" evidence="2">
    <location>
        <position position="241"/>
    </location>
</feature>
<evidence type="ECO:0000313" key="2">
    <source>
        <dbReference type="EMBL" id="KAA8593146.1"/>
    </source>
</evidence>
<proteinExistence type="predicted"/>
<keyword evidence="3" id="KW-1185">Reference proteome</keyword>
<feature type="compositionally biased region" description="Low complexity" evidence="1">
    <location>
        <begin position="165"/>
        <end position="174"/>
    </location>
</feature>
<evidence type="ECO:0000313" key="3">
    <source>
        <dbReference type="Proteomes" id="UP000327493"/>
    </source>
</evidence>
<reference evidence="2 3" key="1">
    <citation type="submission" date="2019-08" db="EMBL/GenBank/DDBJ databases">
        <title>A chromosome-level genome assembly, high-density linkage maps, and genome scans reveal the genomic architecture of hybrid incompatibilities underlying speciation via character displacement in darters (Percidae: Etheostominae).</title>
        <authorList>
            <person name="Moran R.L."/>
            <person name="Catchen J.M."/>
            <person name="Fuller R.C."/>
        </authorList>
    </citation>
    <scope>NUCLEOTIDE SEQUENCE [LARGE SCALE GENOMIC DNA]</scope>
    <source>
        <strain evidence="2">EspeVRDwgs_2016</strain>
        <tissue evidence="2">Muscle</tissue>
    </source>
</reference>
<feature type="compositionally biased region" description="Acidic residues" evidence="1">
    <location>
        <begin position="225"/>
        <end position="241"/>
    </location>
</feature>
<gene>
    <name evidence="2" type="ORF">FQN60_018601</name>
</gene>
<evidence type="ECO:0008006" key="4">
    <source>
        <dbReference type="Google" id="ProtNLM"/>
    </source>
</evidence>
<organism evidence="2 3">
    <name type="scientific">Etheostoma spectabile</name>
    <name type="common">orangethroat darter</name>
    <dbReference type="NCBI Taxonomy" id="54343"/>
    <lineage>
        <taxon>Eukaryota</taxon>
        <taxon>Metazoa</taxon>
        <taxon>Chordata</taxon>
        <taxon>Craniata</taxon>
        <taxon>Vertebrata</taxon>
        <taxon>Euteleostomi</taxon>
        <taxon>Actinopterygii</taxon>
        <taxon>Neopterygii</taxon>
        <taxon>Teleostei</taxon>
        <taxon>Neoteleostei</taxon>
        <taxon>Acanthomorphata</taxon>
        <taxon>Eupercaria</taxon>
        <taxon>Perciformes</taxon>
        <taxon>Percoidei</taxon>
        <taxon>Percidae</taxon>
        <taxon>Etheostomatinae</taxon>
        <taxon>Etheostoma</taxon>
    </lineage>
</organism>
<comment type="caution">
    <text evidence="2">The sequence shown here is derived from an EMBL/GenBank/DDBJ whole genome shotgun (WGS) entry which is preliminary data.</text>
</comment>
<name>A0A5J5DIE2_9PERO</name>
<feature type="compositionally biased region" description="Basic and acidic residues" evidence="1">
    <location>
        <begin position="215"/>
        <end position="224"/>
    </location>
</feature>
<dbReference type="SUPFAM" id="SSF49854">
    <property type="entry name" value="Spermadhesin, CUB domain"/>
    <property type="match status" value="1"/>
</dbReference>
<feature type="compositionally biased region" description="Basic and acidic residues" evidence="1">
    <location>
        <begin position="195"/>
        <end position="207"/>
    </location>
</feature>
<dbReference type="AlphaFoldDB" id="A0A5J5DIE2"/>
<accession>A0A5J5DIE2</accession>
<feature type="region of interest" description="Disordered" evidence="1">
    <location>
        <begin position="144"/>
        <end position="241"/>
    </location>
</feature>
<sequence>MCSNPPLWCNWTIQVDPAKRIHLHLEDLTPSDACHLKEDQVHLDEPVGHLNAHKVLQKCWREAKYTSLSNIVYVVQLIGGWPSSPYRGFHGRYQAFGPPVVYNPQEGLPHRKSKPSPGILDFNELADENHHPVSENWYTAVPASTQGSFRSGRGATKTSSRHSDSAVSPASSQQQGGGPRPRGAGSPAANVAEARLSEEEARLSERLSEEEERLSEETRLSERLSEEEERLSERLSEEEER</sequence>
<dbReference type="Proteomes" id="UP000327493">
    <property type="component" value="Chromosome 5"/>
</dbReference>